<dbReference type="Gene3D" id="2.130.10.10">
    <property type="entry name" value="YVTN repeat-like/Quinoprotein amine dehydrogenase"/>
    <property type="match status" value="2"/>
</dbReference>
<sequence>TEDFKLIKVIRGHEGEVRNVRFSVDGSKIISVSSDYTVRVWNVASGKQIQVFQGNRGWMPFADFSPDNVIAVCLRNQTIELCDIQSGKILMKLEPHNHSIYNLNFSSDGKYIISSSFDRTIQLWDIESGKKIKQFEGGAIDISGVQFSSDGQKCLSFTHEAISIWDVQSGKRLRQLKAHSNNITCAKFSPNDEFIVSCSLDTTIRIWYIKSGRQFKKLEGHTNAVNEAKYFPDGQTIVSCSDDHTVRLWDVKTGEELQKLERHSGPHHVLLIKQFEYGSDNTLFLKKLDESSSDKKKQFIKFISVSS</sequence>
<dbReference type="PRINTS" id="PR00320">
    <property type="entry name" value="GPROTEINBRPT"/>
</dbReference>
<dbReference type="CDD" id="cd00200">
    <property type="entry name" value="WD40"/>
    <property type="match status" value="1"/>
</dbReference>
<dbReference type="SUPFAM" id="SSF50978">
    <property type="entry name" value="WD40 repeat-like"/>
    <property type="match status" value="1"/>
</dbReference>
<dbReference type="PANTHER" id="PTHR19848">
    <property type="entry name" value="WD40 REPEAT PROTEIN"/>
    <property type="match status" value="1"/>
</dbReference>
<protein>
    <submittedName>
        <fullName evidence="4">G-protein beta WD-40 repeats containing protein</fullName>
    </submittedName>
</protein>
<evidence type="ECO:0000256" key="1">
    <source>
        <dbReference type="ARBA" id="ARBA00022574"/>
    </source>
</evidence>
<dbReference type="InterPro" id="IPR015943">
    <property type="entry name" value="WD40/YVTN_repeat-like_dom_sf"/>
</dbReference>
<feature type="non-terminal residue" evidence="4">
    <location>
        <position position="1"/>
    </location>
</feature>
<comment type="caution">
    <text evidence="4">The sequence shown here is derived from an EMBL/GenBank/DDBJ whole genome shotgun (WGS) entry which is preliminary data.</text>
</comment>
<dbReference type="PANTHER" id="PTHR19848:SF8">
    <property type="entry name" value="F-BOX AND WD REPEAT DOMAIN CONTAINING 7"/>
    <property type="match status" value="1"/>
</dbReference>
<keyword evidence="2" id="KW-0677">Repeat</keyword>
<feature type="repeat" description="WD" evidence="3">
    <location>
        <begin position="10"/>
        <end position="51"/>
    </location>
</feature>
<proteinExistence type="predicted"/>
<feature type="repeat" description="WD" evidence="3">
    <location>
        <begin position="93"/>
        <end position="134"/>
    </location>
</feature>
<dbReference type="PROSITE" id="PS00678">
    <property type="entry name" value="WD_REPEATS_1"/>
    <property type="match status" value="3"/>
</dbReference>
<evidence type="ECO:0000313" key="5">
    <source>
        <dbReference type="Proteomes" id="UP000023152"/>
    </source>
</evidence>
<dbReference type="PROSITE" id="PS50082">
    <property type="entry name" value="WD_REPEATS_2"/>
    <property type="match status" value="4"/>
</dbReference>
<accession>X6MNM4</accession>
<dbReference type="OrthoDB" id="2685271at2759"/>
<dbReference type="InterPro" id="IPR019775">
    <property type="entry name" value="WD40_repeat_CS"/>
</dbReference>
<dbReference type="InterPro" id="IPR020472">
    <property type="entry name" value="WD40_PAC1"/>
</dbReference>
<dbReference type="AlphaFoldDB" id="X6MNM4"/>
<dbReference type="InterPro" id="IPR036322">
    <property type="entry name" value="WD40_repeat_dom_sf"/>
</dbReference>
<dbReference type="Pfam" id="PF00400">
    <property type="entry name" value="WD40"/>
    <property type="match status" value="4"/>
</dbReference>
<evidence type="ECO:0000256" key="2">
    <source>
        <dbReference type="ARBA" id="ARBA00022737"/>
    </source>
</evidence>
<dbReference type="Proteomes" id="UP000023152">
    <property type="component" value="Unassembled WGS sequence"/>
</dbReference>
<evidence type="ECO:0000256" key="3">
    <source>
        <dbReference type="PROSITE-ProRule" id="PRU00221"/>
    </source>
</evidence>
<name>X6MNM4_RETFI</name>
<evidence type="ECO:0000313" key="4">
    <source>
        <dbReference type="EMBL" id="ETO15603.1"/>
    </source>
</evidence>
<dbReference type="InterPro" id="IPR001680">
    <property type="entry name" value="WD40_rpt"/>
</dbReference>
<feature type="repeat" description="WD" evidence="3">
    <location>
        <begin position="218"/>
        <end position="259"/>
    </location>
</feature>
<keyword evidence="1 3" id="KW-0853">WD repeat</keyword>
<feature type="repeat" description="WD" evidence="3">
    <location>
        <begin position="176"/>
        <end position="217"/>
    </location>
</feature>
<keyword evidence="5" id="KW-1185">Reference proteome</keyword>
<gene>
    <name evidence="4" type="ORF">RFI_21763</name>
</gene>
<dbReference type="EMBL" id="ASPP01018968">
    <property type="protein sequence ID" value="ETO15603.1"/>
    <property type="molecule type" value="Genomic_DNA"/>
</dbReference>
<reference evidence="4 5" key="1">
    <citation type="journal article" date="2013" name="Curr. Biol.">
        <title>The Genome of the Foraminiferan Reticulomyxa filosa.</title>
        <authorList>
            <person name="Glockner G."/>
            <person name="Hulsmann N."/>
            <person name="Schleicher M."/>
            <person name="Noegel A.A."/>
            <person name="Eichinger L."/>
            <person name="Gallinger C."/>
            <person name="Pawlowski J."/>
            <person name="Sierra R."/>
            <person name="Euteneuer U."/>
            <person name="Pillet L."/>
            <person name="Moustafa A."/>
            <person name="Platzer M."/>
            <person name="Groth M."/>
            <person name="Szafranski K."/>
            <person name="Schliwa M."/>
        </authorList>
    </citation>
    <scope>NUCLEOTIDE SEQUENCE [LARGE SCALE GENOMIC DNA]</scope>
</reference>
<dbReference type="PROSITE" id="PS50294">
    <property type="entry name" value="WD_REPEATS_REGION"/>
    <property type="match status" value="4"/>
</dbReference>
<organism evidence="4 5">
    <name type="scientific">Reticulomyxa filosa</name>
    <dbReference type="NCBI Taxonomy" id="46433"/>
    <lineage>
        <taxon>Eukaryota</taxon>
        <taxon>Sar</taxon>
        <taxon>Rhizaria</taxon>
        <taxon>Retaria</taxon>
        <taxon>Foraminifera</taxon>
        <taxon>Monothalamids</taxon>
        <taxon>Reticulomyxidae</taxon>
        <taxon>Reticulomyxa</taxon>
    </lineage>
</organism>
<dbReference type="SMART" id="SM00320">
    <property type="entry name" value="WD40"/>
    <property type="match status" value="6"/>
</dbReference>